<keyword evidence="6 14" id="KW-0812">Transmembrane</keyword>
<feature type="transmembrane region" description="Helical" evidence="14">
    <location>
        <begin position="12"/>
        <end position="34"/>
    </location>
</feature>
<dbReference type="PANTHER" id="PTHR43065">
    <property type="entry name" value="SENSOR HISTIDINE KINASE"/>
    <property type="match status" value="1"/>
</dbReference>
<evidence type="ECO:0000256" key="8">
    <source>
        <dbReference type="ARBA" id="ARBA00022777"/>
    </source>
</evidence>
<sequence length="831" mass="95882">MFKSNLFAKYFSYKIAFLLIFIISVFISLLFWFFSLRYYDNLTKELFEHRVNENIDNMQQRISNYKYALISGVALVNANDKITSQIWHDFISSLDLENNYPGFQGIGYSPVLKTADIPSFVKEIQIHNPNYNLLLSKEREIYVPVQYIEPMNNRNIKAIGYDLYSEATRRAVLDSARDSGMPSLSDKVILRQEIDSDVQAGILMYLPVYKKNSINSIEDRKDSIVSFVSGVFRMGDLMQNIVLKETILDFEIFDNKKQLEENLLFKSFTETNLNSKYTSKNEIKINDKIWYVNFYSNKEFENSFSYAKPLMLTLFGIGLYFVLLLIILLIIQSKKLLQIKTNQLEKLNNDLSLSKKKYKTLVNQSLAGIYTYHENNFLFVNKHFCEIFGYGEEEILTILKPIDIIKRNDSTNVEKKIDDKFSIDNKSSHHIIKGVKKDGTSIWLEIYENIIDIEGISSISGIVLDITQRIEFQEQFENLFNFGNIGLAITTPQKAWLQVNNEILNILGYSKEELFETTWDKISYEEDIEKDIGLFNDVLSGKINNYQVEKRFVNKDGEIVETILTLSAYKQNNKIKYLLASILDITDSKMKENLLVQQSKLAAMGEMIAIIVHQWKQPLSLISTSSTGMKLQLEMDMLTKEFSMEALNSIINATKHLSTTIDDFRDFFKPKRFKTTFNMKESIGKSLKLISSGFKNKDIKVIQDIDNISITTYENDLIQILINILGNAKDALLNVDTQRLIFLCANMSEDNKNLIISIKDSAGGIPEDIIEKIFESYFTTKEDKNGTGIGLYIVNEIITKHMKGEIQVANVEFTYENNKYFGAEFKLIIPL</sequence>
<dbReference type="EC" id="2.7.13.3" evidence="3"/>
<dbReference type="InterPro" id="IPR013655">
    <property type="entry name" value="PAS_fold_3"/>
</dbReference>
<dbReference type="CDD" id="cd00082">
    <property type="entry name" value="HisKA"/>
    <property type="match status" value="1"/>
</dbReference>
<dbReference type="KEGG" id="paco:AACT_0856"/>
<evidence type="ECO:0000256" key="11">
    <source>
        <dbReference type="ARBA" id="ARBA00023012"/>
    </source>
</evidence>
<dbReference type="Proteomes" id="UP000503483">
    <property type="component" value="Chromosome"/>
</dbReference>
<evidence type="ECO:0000256" key="2">
    <source>
        <dbReference type="ARBA" id="ARBA00004370"/>
    </source>
</evidence>
<gene>
    <name evidence="18" type="ORF">AACT_0856</name>
</gene>
<accession>A0A6M8EC44</accession>
<comment type="catalytic activity">
    <reaction evidence="1">
        <text>ATP + protein L-histidine = ADP + protein N-phospho-L-histidine.</text>
        <dbReference type="EC" id="2.7.13.3"/>
    </reaction>
</comment>
<evidence type="ECO:0000256" key="5">
    <source>
        <dbReference type="ARBA" id="ARBA00022679"/>
    </source>
</evidence>
<keyword evidence="11" id="KW-0902">Two-component regulatory system</keyword>
<keyword evidence="4" id="KW-0597">Phosphoprotein</keyword>
<dbReference type="InterPro" id="IPR036890">
    <property type="entry name" value="HATPase_C_sf"/>
</dbReference>
<dbReference type="PROSITE" id="PS50839">
    <property type="entry name" value="CHASE"/>
    <property type="match status" value="1"/>
</dbReference>
<dbReference type="GO" id="GO:0000155">
    <property type="term" value="F:phosphorelay sensor kinase activity"/>
    <property type="evidence" value="ECO:0007669"/>
    <property type="project" value="InterPro"/>
</dbReference>
<feature type="domain" description="Histidine kinase" evidence="15">
    <location>
        <begin position="610"/>
        <end position="831"/>
    </location>
</feature>
<feature type="domain" description="CHASE" evidence="17">
    <location>
        <begin position="140"/>
        <end position="245"/>
    </location>
</feature>
<dbReference type="Pfam" id="PF08447">
    <property type="entry name" value="PAS_3"/>
    <property type="match status" value="1"/>
</dbReference>
<reference evidence="18 19" key="1">
    <citation type="submission" date="2019-08" db="EMBL/GenBank/DDBJ databases">
        <title>Complete genome sequence of Arcobacter acticola.</title>
        <authorList>
            <person name="Miller W."/>
        </authorList>
    </citation>
    <scope>NUCLEOTIDE SEQUENCE [LARGE SCALE GENOMIC DNA]</scope>
    <source>
        <strain evidence="18 19">KCTC 52212</strain>
    </source>
</reference>
<dbReference type="InterPro" id="IPR006189">
    <property type="entry name" value="CHASE_dom"/>
</dbReference>
<evidence type="ECO:0000259" key="15">
    <source>
        <dbReference type="PROSITE" id="PS50109"/>
    </source>
</evidence>
<dbReference type="SUPFAM" id="SSF55874">
    <property type="entry name" value="ATPase domain of HSP90 chaperone/DNA topoisomerase II/histidine kinase"/>
    <property type="match status" value="1"/>
</dbReference>
<dbReference type="InterPro" id="IPR003594">
    <property type="entry name" value="HATPase_dom"/>
</dbReference>
<dbReference type="PROSITE" id="PS50109">
    <property type="entry name" value="HIS_KIN"/>
    <property type="match status" value="1"/>
</dbReference>
<keyword evidence="8 18" id="KW-0418">Kinase</keyword>
<dbReference type="Gene3D" id="3.30.565.10">
    <property type="entry name" value="Histidine kinase-like ATPase, C-terminal domain"/>
    <property type="match status" value="1"/>
</dbReference>
<keyword evidence="10 14" id="KW-1133">Transmembrane helix</keyword>
<evidence type="ECO:0000313" key="19">
    <source>
        <dbReference type="Proteomes" id="UP000503483"/>
    </source>
</evidence>
<keyword evidence="19" id="KW-1185">Reference proteome</keyword>
<feature type="domain" description="PAC" evidence="16">
    <location>
        <begin position="425"/>
        <end position="478"/>
    </location>
</feature>
<evidence type="ECO:0000256" key="3">
    <source>
        <dbReference type="ARBA" id="ARBA00012438"/>
    </source>
</evidence>
<dbReference type="Pfam" id="PF13188">
    <property type="entry name" value="PAS_8"/>
    <property type="match status" value="1"/>
</dbReference>
<feature type="coiled-coil region" evidence="13">
    <location>
        <begin position="330"/>
        <end position="364"/>
    </location>
</feature>
<dbReference type="GO" id="GO:0005524">
    <property type="term" value="F:ATP binding"/>
    <property type="evidence" value="ECO:0007669"/>
    <property type="project" value="UniProtKB-KW"/>
</dbReference>
<dbReference type="PROSITE" id="PS50113">
    <property type="entry name" value="PAC"/>
    <property type="match status" value="2"/>
</dbReference>
<name>A0A6M8EC44_9BACT</name>
<dbReference type="InterPro" id="IPR003661">
    <property type="entry name" value="HisK_dim/P_dom"/>
</dbReference>
<dbReference type="InterPro" id="IPR000700">
    <property type="entry name" value="PAS-assoc_C"/>
</dbReference>
<evidence type="ECO:0000256" key="9">
    <source>
        <dbReference type="ARBA" id="ARBA00022840"/>
    </source>
</evidence>
<dbReference type="SMART" id="SM00086">
    <property type="entry name" value="PAC"/>
    <property type="match status" value="2"/>
</dbReference>
<evidence type="ECO:0000256" key="6">
    <source>
        <dbReference type="ARBA" id="ARBA00022692"/>
    </source>
</evidence>
<dbReference type="GO" id="GO:0016020">
    <property type="term" value="C:membrane"/>
    <property type="evidence" value="ECO:0007669"/>
    <property type="project" value="UniProtKB-SubCell"/>
</dbReference>
<dbReference type="Gene3D" id="3.30.450.20">
    <property type="entry name" value="PAS domain"/>
    <property type="match status" value="2"/>
</dbReference>
<evidence type="ECO:0000259" key="17">
    <source>
        <dbReference type="PROSITE" id="PS50839"/>
    </source>
</evidence>
<dbReference type="InterPro" id="IPR036097">
    <property type="entry name" value="HisK_dim/P_sf"/>
</dbReference>
<keyword evidence="13" id="KW-0175">Coiled coil</keyword>
<dbReference type="PRINTS" id="PR00344">
    <property type="entry name" value="BCTRLSENSOR"/>
</dbReference>
<dbReference type="InterPro" id="IPR000014">
    <property type="entry name" value="PAS"/>
</dbReference>
<dbReference type="InterPro" id="IPR004358">
    <property type="entry name" value="Sig_transdc_His_kin-like_C"/>
</dbReference>
<dbReference type="AlphaFoldDB" id="A0A6M8EC44"/>
<dbReference type="Pfam" id="PF02518">
    <property type="entry name" value="HATPase_c"/>
    <property type="match status" value="1"/>
</dbReference>
<keyword evidence="7" id="KW-0547">Nucleotide-binding</keyword>
<dbReference type="SMART" id="SM00387">
    <property type="entry name" value="HATPase_c"/>
    <property type="match status" value="1"/>
</dbReference>
<feature type="transmembrane region" description="Helical" evidence="14">
    <location>
        <begin position="310"/>
        <end position="331"/>
    </location>
</feature>
<dbReference type="Gene3D" id="3.30.450.350">
    <property type="entry name" value="CHASE domain"/>
    <property type="match status" value="1"/>
</dbReference>
<dbReference type="Gene3D" id="1.10.287.130">
    <property type="match status" value="1"/>
</dbReference>
<dbReference type="InterPro" id="IPR005467">
    <property type="entry name" value="His_kinase_dom"/>
</dbReference>
<organism evidence="18 19">
    <name type="scientific">Arcobacter acticola</name>
    <dbReference type="NCBI Taxonomy" id="1849015"/>
    <lineage>
        <taxon>Bacteria</taxon>
        <taxon>Pseudomonadati</taxon>
        <taxon>Campylobacterota</taxon>
        <taxon>Epsilonproteobacteria</taxon>
        <taxon>Campylobacterales</taxon>
        <taxon>Arcobacteraceae</taxon>
        <taxon>Arcobacter</taxon>
    </lineage>
</organism>
<evidence type="ECO:0000256" key="4">
    <source>
        <dbReference type="ARBA" id="ARBA00022553"/>
    </source>
</evidence>
<dbReference type="RefSeq" id="WP_172125292.1">
    <property type="nucleotide sequence ID" value="NZ_CP042652.1"/>
</dbReference>
<evidence type="ECO:0000256" key="12">
    <source>
        <dbReference type="ARBA" id="ARBA00023136"/>
    </source>
</evidence>
<evidence type="ECO:0000256" key="10">
    <source>
        <dbReference type="ARBA" id="ARBA00022989"/>
    </source>
</evidence>
<evidence type="ECO:0000259" key="16">
    <source>
        <dbReference type="PROSITE" id="PS50113"/>
    </source>
</evidence>
<dbReference type="InterPro" id="IPR042240">
    <property type="entry name" value="CHASE_sf"/>
</dbReference>
<feature type="domain" description="PAC" evidence="16">
    <location>
        <begin position="546"/>
        <end position="597"/>
    </location>
</feature>
<dbReference type="InterPro" id="IPR001610">
    <property type="entry name" value="PAC"/>
</dbReference>
<dbReference type="NCBIfam" id="TIGR00229">
    <property type="entry name" value="sensory_box"/>
    <property type="match status" value="2"/>
</dbReference>
<dbReference type="PANTHER" id="PTHR43065:SF10">
    <property type="entry name" value="PEROXIDE STRESS-ACTIVATED HISTIDINE KINASE MAK3"/>
    <property type="match status" value="1"/>
</dbReference>
<evidence type="ECO:0000313" key="18">
    <source>
        <dbReference type="EMBL" id="QKE28050.1"/>
    </source>
</evidence>
<dbReference type="EMBL" id="CP042652">
    <property type="protein sequence ID" value="QKE28050.1"/>
    <property type="molecule type" value="Genomic_DNA"/>
</dbReference>
<protein>
    <recommendedName>
        <fullName evidence="3">histidine kinase</fullName>
        <ecNumber evidence="3">2.7.13.3</ecNumber>
    </recommendedName>
</protein>
<evidence type="ECO:0000256" key="1">
    <source>
        <dbReference type="ARBA" id="ARBA00000085"/>
    </source>
</evidence>
<dbReference type="SUPFAM" id="SSF55785">
    <property type="entry name" value="PYP-like sensor domain (PAS domain)"/>
    <property type="match status" value="2"/>
</dbReference>
<dbReference type="InterPro" id="IPR035965">
    <property type="entry name" value="PAS-like_dom_sf"/>
</dbReference>
<evidence type="ECO:0000256" key="7">
    <source>
        <dbReference type="ARBA" id="ARBA00022741"/>
    </source>
</evidence>
<dbReference type="SUPFAM" id="SSF47384">
    <property type="entry name" value="Homodimeric domain of signal transducing histidine kinase"/>
    <property type="match status" value="1"/>
</dbReference>
<dbReference type="CDD" id="cd00130">
    <property type="entry name" value="PAS"/>
    <property type="match status" value="2"/>
</dbReference>
<dbReference type="Pfam" id="PF03924">
    <property type="entry name" value="CHASE"/>
    <property type="match status" value="1"/>
</dbReference>
<keyword evidence="5" id="KW-0808">Transferase</keyword>
<comment type="subcellular location">
    <subcellularLocation>
        <location evidence="2">Membrane</location>
    </subcellularLocation>
</comment>
<keyword evidence="12 14" id="KW-0472">Membrane</keyword>
<evidence type="ECO:0000256" key="14">
    <source>
        <dbReference type="SAM" id="Phobius"/>
    </source>
</evidence>
<proteinExistence type="predicted"/>
<keyword evidence="9" id="KW-0067">ATP-binding</keyword>
<dbReference type="SMART" id="SM01079">
    <property type="entry name" value="CHASE"/>
    <property type="match status" value="1"/>
</dbReference>
<evidence type="ECO:0000256" key="13">
    <source>
        <dbReference type="SAM" id="Coils"/>
    </source>
</evidence>
<dbReference type="SMART" id="SM00091">
    <property type="entry name" value="PAS"/>
    <property type="match status" value="2"/>
</dbReference>